<dbReference type="InterPro" id="IPR021314">
    <property type="entry name" value="DUF2911"/>
</dbReference>
<name>A1ZPH5_MICM2</name>
<evidence type="ECO:0000313" key="1">
    <source>
        <dbReference type="EMBL" id="EAY27714.1"/>
    </source>
</evidence>
<proteinExistence type="predicted"/>
<dbReference type="EMBL" id="AAWS01000021">
    <property type="protein sequence ID" value="EAY27714.1"/>
    <property type="molecule type" value="Genomic_DNA"/>
</dbReference>
<sequence length="169" mass="19588">MLGIVQLGWAQKVVKPPRKLSPITMTTFKNERNYLKVTYGQPSKRGRHVFGALIPFGKIWRTGANEATEITLINDVKINKKRIKAGTYTIFTIPGKDYWTVIFNRELGQWGAFDYPKYKDKDALRYQAKVLSIDEVYEAFTIFFQERKKGVNLVMTWSNTMIIVPIDFV</sequence>
<evidence type="ECO:0008006" key="3">
    <source>
        <dbReference type="Google" id="ProtNLM"/>
    </source>
</evidence>
<dbReference type="Pfam" id="PF11138">
    <property type="entry name" value="DUF2911"/>
    <property type="match status" value="1"/>
</dbReference>
<organism evidence="1 2">
    <name type="scientific">Microscilla marina ATCC 23134</name>
    <dbReference type="NCBI Taxonomy" id="313606"/>
    <lineage>
        <taxon>Bacteria</taxon>
        <taxon>Pseudomonadati</taxon>
        <taxon>Bacteroidota</taxon>
        <taxon>Cytophagia</taxon>
        <taxon>Cytophagales</taxon>
        <taxon>Microscillaceae</taxon>
        <taxon>Microscilla</taxon>
    </lineage>
</organism>
<gene>
    <name evidence="1" type="ORF">M23134_03783</name>
</gene>
<evidence type="ECO:0000313" key="2">
    <source>
        <dbReference type="Proteomes" id="UP000004095"/>
    </source>
</evidence>
<dbReference type="eggNOG" id="COG0457">
    <property type="taxonomic scope" value="Bacteria"/>
</dbReference>
<dbReference type="AlphaFoldDB" id="A1ZPH5"/>
<reference evidence="1 2" key="1">
    <citation type="submission" date="2007-01" db="EMBL/GenBank/DDBJ databases">
        <authorList>
            <person name="Haygood M."/>
            <person name="Podell S."/>
            <person name="Anderson C."/>
            <person name="Hopkinson B."/>
            <person name="Roe K."/>
            <person name="Barbeau K."/>
            <person name="Gaasterland T."/>
            <person name="Ferriera S."/>
            <person name="Johnson J."/>
            <person name="Kravitz S."/>
            <person name="Beeson K."/>
            <person name="Sutton G."/>
            <person name="Rogers Y.-H."/>
            <person name="Friedman R."/>
            <person name="Frazier M."/>
            <person name="Venter J.C."/>
        </authorList>
    </citation>
    <scope>NUCLEOTIDE SEQUENCE [LARGE SCALE GENOMIC DNA]</scope>
    <source>
        <strain evidence="1 2">ATCC 23134</strain>
    </source>
</reference>
<comment type="caution">
    <text evidence="1">The sequence shown here is derived from an EMBL/GenBank/DDBJ whole genome shotgun (WGS) entry which is preliminary data.</text>
</comment>
<protein>
    <recommendedName>
        <fullName evidence="3">DUF2911 domain-containing protein</fullName>
    </recommendedName>
</protein>
<accession>A1ZPH5</accession>
<dbReference type="Proteomes" id="UP000004095">
    <property type="component" value="Unassembled WGS sequence"/>
</dbReference>
<keyword evidence="2" id="KW-1185">Reference proteome</keyword>